<gene>
    <name evidence="9" type="primary">mutS</name>
    <name evidence="12" type="ORF">SAMN02983006_00213</name>
</gene>
<keyword evidence="3 9" id="KW-0547">Nucleotide-binding</keyword>
<proteinExistence type="inferred from homology"/>
<dbReference type="FunFam" id="3.40.1170.10:FF:000001">
    <property type="entry name" value="DNA mismatch repair protein MutS"/>
    <property type="match status" value="1"/>
</dbReference>
<dbReference type="InterPro" id="IPR000432">
    <property type="entry name" value="DNA_mismatch_repair_MutS_C"/>
</dbReference>
<dbReference type="Pfam" id="PF05190">
    <property type="entry name" value="MutS_IV"/>
    <property type="match status" value="1"/>
</dbReference>
<dbReference type="GO" id="GO:0003684">
    <property type="term" value="F:damaged DNA binding"/>
    <property type="evidence" value="ECO:0007669"/>
    <property type="project" value="UniProtKB-UniRule"/>
</dbReference>
<dbReference type="InterPro" id="IPR027417">
    <property type="entry name" value="P-loop_NTPase"/>
</dbReference>
<comment type="function">
    <text evidence="8 9">This protein is involved in the repair of mismatches in DNA. It is possible that it carries out the mismatch recognition step. This protein has a weak ATPase activity.</text>
</comment>
<dbReference type="SMART" id="SM00534">
    <property type="entry name" value="MUTSac"/>
    <property type="match status" value="1"/>
</dbReference>
<feature type="domain" description="DNA mismatch repair proteins mutS family" evidence="11">
    <location>
        <begin position="721"/>
        <end position="737"/>
    </location>
</feature>
<dbReference type="InterPro" id="IPR007695">
    <property type="entry name" value="DNA_mismatch_repair_MutS-lik_N"/>
</dbReference>
<dbReference type="Proteomes" id="UP000199006">
    <property type="component" value="Unassembled WGS sequence"/>
</dbReference>
<sequence>MSLKDKFKVFQAFEYFNLIDRLDCNGGISLADLTPMMQQYHDLKNKYQDAMLFFRLGDFYEMFGSDAKRAAKLLDIALTSRNKGGGEKIPMAGVPHHSAASYIEKLIKQGIKVAICEQLEDPAEASGIVERDVIRVITPGTVIENEILAENENNYLAAAFNYGDKFGFSYTDISTGEFYLTEFSQSQAAKLSDEINRISPRELLLEEKIAQQKELKQLQEHYNFTLNIVESKKYQELKELLLEHFNVNSLEGFGCAEMKAAVYAAGQILLYLSETQKRTINQITALKSYFLEDYMVLDSASRRNLELTATIRDNSRNGSLLAVLDQTVTSMGGRKIKKWINQPLINQTEIAARHDAVAEIKNNYIVMEKLRTNLADIYDLERIMSKITYQSANARDLVALKNSLAKLPIVEDLITSFSTELLAKLSAKFDSLTDIQQLLEISIKEEPPTTITEGGIIKDNYAAELDQLRDLVGSGKDWIAALQKEEREKTGINTLKVGFNKVFGYYLEVTNSHLEKVPEHYERKQTLSNSERYIIPELKAKEAEVLGAEEKINDLEYKLFLEIREEIAAEVERINRTADLIAILDVLLAFAYLAGENNYQRPDINSGSEIIIENGRHPVVEKMFSEQFVPNDCYLNQSDQRFILITGPNMSGKSTYMRQVALIVLMAQIGCFVPADKAVIGLTDRIFTRVGASDDLTTGQSTFMVEMNEVANIVNNSTAQSLVILDEVGRGTSTYDGVSIAWAVSEYLNNPERIGARTLFATHYHELTRLEDEYTGIKNYNVLVKEDSDGVHFLHRIGKGRANDSYGIEVARLAGLPEEIIISAQKVLARLENNNKLPVRNLEKHVQAEKHQQLPLFKTEESPILKELAKKDILAMTPMDAMNFLYKMKKDLKENSEEGS</sequence>
<dbReference type="InterPro" id="IPR017261">
    <property type="entry name" value="DNA_mismatch_repair_MutS/MSH"/>
</dbReference>
<feature type="binding site" evidence="9">
    <location>
        <begin position="647"/>
        <end position="654"/>
    </location>
    <ligand>
        <name>ATP</name>
        <dbReference type="ChEBI" id="CHEBI:30616"/>
    </ligand>
</feature>
<dbReference type="GO" id="GO:0005524">
    <property type="term" value="F:ATP binding"/>
    <property type="evidence" value="ECO:0007669"/>
    <property type="project" value="UniProtKB-UniRule"/>
</dbReference>
<evidence type="ECO:0000256" key="4">
    <source>
        <dbReference type="ARBA" id="ARBA00022763"/>
    </source>
</evidence>
<evidence type="ECO:0000259" key="11">
    <source>
        <dbReference type="PROSITE" id="PS00486"/>
    </source>
</evidence>
<dbReference type="PROSITE" id="PS00486">
    <property type="entry name" value="DNA_MISMATCH_REPAIR_2"/>
    <property type="match status" value="1"/>
</dbReference>
<evidence type="ECO:0000313" key="12">
    <source>
        <dbReference type="EMBL" id="SFL12379.1"/>
    </source>
</evidence>
<evidence type="ECO:0000256" key="5">
    <source>
        <dbReference type="ARBA" id="ARBA00022840"/>
    </source>
</evidence>
<evidence type="ECO:0000313" key="13">
    <source>
        <dbReference type="Proteomes" id="UP000199006"/>
    </source>
</evidence>
<reference evidence="12 13" key="1">
    <citation type="submission" date="2016-10" db="EMBL/GenBank/DDBJ databases">
        <authorList>
            <person name="de Groot N.N."/>
        </authorList>
    </citation>
    <scope>NUCLEOTIDE SEQUENCE [LARGE SCALE GENOMIC DNA]</scope>
    <source>
        <strain evidence="12 13">ATCC 51327</strain>
    </source>
</reference>
<evidence type="ECO:0000256" key="6">
    <source>
        <dbReference type="ARBA" id="ARBA00023125"/>
    </source>
</evidence>
<evidence type="ECO:0000256" key="2">
    <source>
        <dbReference type="ARBA" id="ARBA00021982"/>
    </source>
</evidence>
<dbReference type="Pfam" id="PF01624">
    <property type="entry name" value="MutS_I"/>
    <property type="match status" value="1"/>
</dbReference>
<dbReference type="NCBIfam" id="TIGR01070">
    <property type="entry name" value="mutS1"/>
    <property type="match status" value="1"/>
</dbReference>
<keyword evidence="7 9" id="KW-0234">DNA repair</keyword>
<dbReference type="GO" id="GO:0030983">
    <property type="term" value="F:mismatched DNA binding"/>
    <property type="evidence" value="ECO:0007669"/>
    <property type="project" value="InterPro"/>
</dbReference>
<keyword evidence="6 9" id="KW-0238">DNA-binding</keyword>
<dbReference type="PANTHER" id="PTHR11361">
    <property type="entry name" value="DNA MISMATCH REPAIR PROTEIN MUTS FAMILY MEMBER"/>
    <property type="match status" value="1"/>
</dbReference>
<dbReference type="EMBL" id="FOTI01000002">
    <property type="protein sequence ID" value="SFL12379.1"/>
    <property type="molecule type" value="Genomic_DNA"/>
</dbReference>
<dbReference type="PANTHER" id="PTHR11361:SF34">
    <property type="entry name" value="DNA MISMATCH REPAIR PROTEIN MSH1, MITOCHONDRIAL"/>
    <property type="match status" value="1"/>
</dbReference>
<dbReference type="GO" id="GO:0006298">
    <property type="term" value="P:mismatch repair"/>
    <property type="evidence" value="ECO:0007669"/>
    <property type="project" value="UniProtKB-UniRule"/>
</dbReference>
<dbReference type="Gene3D" id="1.10.1420.10">
    <property type="match status" value="2"/>
</dbReference>
<dbReference type="Gene3D" id="3.30.420.110">
    <property type="entry name" value="MutS, connector domain"/>
    <property type="match status" value="1"/>
</dbReference>
<protein>
    <recommendedName>
        <fullName evidence="2 9">DNA mismatch repair protein MutS</fullName>
    </recommendedName>
</protein>
<evidence type="ECO:0000256" key="8">
    <source>
        <dbReference type="ARBA" id="ARBA00024647"/>
    </source>
</evidence>
<dbReference type="SUPFAM" id="SSF48334">
    <property type="entry name" value="DNA repair protein MutS, domain III"/>
    <property type="match status" value="1"/>
</dbReference>
<dbReference type="InterPro" id="IPR045076">
    <property type="entry name" value="MutS"/>
</dbReference>
<keyword evidence="4 9" id="KW-0227">DNA damage</keyword>
<dbReference type="AlphaFoldDB" id="A0A1I4F499"/>
<dbReference type="HAMAP" id="MF_00096">
    <property type="entry name" value="MutS"/>
    <property type="match status" value="1"/>
</dbReference>
<dbReference type="InterPro" id="IPR007861">
    <property type="entry name" value="DNA_mismatch_repair_MutS_clamp"/>
</dbReference>
<keyword evidence="5 9" id="KW-0067">ATP-binding</keyword>
<evidence type="ECO:0000256" key="3">
    <source>
        <dbReference type="ARBA" id="ARBA00022741"/>
    </source>
</evidence>
<dbReference type="FunFam" id="1.10.1420.10:FF:000001">
    <property type="entry name" value="DNA mismatch repair protein MutS"/>
    <property type="match status" value="1"/>
</dbReference>
<dbReference type="NCBIfam" id="NF003810">
    <property type="entry name" value="PRK05399.1"/>
    <property type="match status" value="1"/>
</dbReference>
<dbReference type="InterPro" id="IPR007696">
    <property type="entry name" value="DNA_mismatch_repair_MutS_core"/>
</dbReference>
<dbReference type="Pfam" id="PF05192">
    <property type="entry name" value="MutS_III"/>
    <property type="match status" value="1"/>
</dbReference>
<evidence type="ECO:0000256" key="7">
    <source>
        <dbReference type="ARBA" id="ARBA00023204"/>
    </source>
</evidence>
<dbReference type="SMART" id="SM00533">
    <property type="entry name" value="MUTSd"/>
    <property type="match status" value="1"/>
</dbReference>
<dbReference type="Gene3D" id="3.40.1170.10">
    <property type="entry name" value="DNA repair protein MutS, domain I"/>
    <property type="match status" value="1"/>
</dbReference>
<evidence type="ECO:0000256" key="1">
    <source>
        <dbReference type="ARBA" id="ARBA00006271"/>
    </source>
</evidence>
<dbReference type="PIRSF" id="PIRSF037677">
    <property type="entry name" value="DNA_mis_repair_Msh6"/>
    <property type="match status" value="1"/>
</dbReference>
<dbReference type="SUPFAM" id="SSF52540">
    <property type="entry name" value="P-loop containing nucleoside triphosphate hydrolases"/>
    <property type="match status" value="1"/>
</dbReference>
<dbReference type="SUPFAM" id="SSF53150">
    <property type="entry name" value="DNA repair protein MutS, domain II"/>
    <property type="match status" value="1"/>
</dbReference>
<dbReference type="Pfam" id="PF05188">
    <property type="entry name" value="MutS_II"/>
    <property type="match status" value="1"/>
</dbReference>
<organism evidence="12 13">
    <name type="scientific">Halanaerobium salsuginis</name>
    <dbReference type="NCBI Taxonomy" id="29563"/>
    <lineage>
        <taxon>Bacteria</taxon>
        <taxon>Bacillati</taxon>
        <taxon>Bacillota</taxon>
        <taxon>Clostridia</taxon>
        <taxon>Halanaerobiales</taxon>
        <taxon>Halanaerobiaceae</taxon>
        <taxon>Halanaerobium</taxon>
    </lineage>
</organism>
<dbReference type="STRING" id="29563.SAMN02983006_00213"/>
<dbReference type="SUPFAM" id="SSF55271">
    <property type="entry name" value="DNA repair protein MutS, domain I"/>
    <property type="match status" value="1"/>
</dbReference>
<dbReference type="Gene3D" id="3.40.50.300">
    <property type="entry name" value="P-loop containing nucleotide triphosphate hydrolases"/>
    <property type="match status" value="1"/>
</dbReference>
<dbReference type="Pfam" id="PF00488">
    <property type="entry name" value="MutS_V"/>
    <property type="match status" value="1"/>
</dbReference>
<dbReference type="FunFam" id="3.40.50.300:FF:000870">
    <property type="entry name" value="MutS protein homolog 4"/>
    <property type="match status" value="1"/>
</dbReference>
<evidence type="ECO:0000256" key="10">
    <source>
        <dbReference type="RuleBase" id="RU003756"/>
    </source>
</evidence>
<dbReference type="InterPro" id="IPR036678">
    <property type="entry name" value="MutS_con_dom_sf"/>
</dbReference>
<dbReference type="GO" id="GO:0005829">
    <property type="term" value="C:cytosol"/>
    <property type="evidence" value="ECO:0007669"/>
    <property type="project" value="TreeGrafter"/>
</dbReference>
<dbReference type="InterPro" id="IPR007860">
    <property type="entry name" value="DNA_mmatch_repair_MutS_con_dom"/>
</dbReference>
<keyword evidence="13" id="KW-1185">Reference proteome</keyword>
<dbReference type="InterPro" id="IPR016151">
    <property type="entry name" value="DNA_mismatch_repair_MutS_N"/>
</dbReference>
<evidence type="ECO:0000256" key="9">
    <source>
        <dbReference type="HAMAP-Rule" id="MF_00096"/>
    </source>
</evidence>
<dbReference type="CDD" id="cd03284">
    <property type="entry name" value="ABC_MutS1"/>
    <property type="match status" value="1"/>
</dbReference>
<dbReference type="GO" id="GO:0140664">
    <property type="term" value="F:ATP-dependent DNA damage sensor activity"/>
    <property type="evidence" value="ECO:0007669"/>
    <property type="project" value="InterPro"/>
</dbReference>
<comment type="similarity">
    <text evidence="1 9 10">Belongs to the DNA mismatch repair MutS family.</text>
</comment>
<accession>A0A1I4F499</accession>
<dbReference type="InterPro" id="IPR005748">
    <property type="entry name" value="DNA_mismatch_repair_MutS"/>
</dbReference>
<name>A0A1I4F499_9FIRM</name>
<dbReference type="InterPro" id="IPR036187">
    <property type="entry name" value="DNA_mismatch_repair_MutS_sf"/>
</dbReference>